<dbReference type="Gene3D" id="3.30.950.30">
    <property type="entry name" value="Schlafen, AAA domain"/>
    <property type="match status" value="1"/>
</dbReference>
<gene>
    <name evidence="2" type="ORF">MED92_02631</name>
</gene>
<name>A0A7U8C3V6_NEPCE</name>
<dbReference type="Proteomes" id="UP000002171">
    <property type="component" value="Unassembled WGS sequence"/>
</dbReference>
<proteinExistence type="predicted"/>
<reference evidence="2 3" key="1">
    <citation type="submission" date="2006-02" db="EMBL/GenBank/DDBJ databases">
        <authorList>
            <person name="Pinhassi J."/>
            <person name="Pedros-Alio C."/>
            <person name="Ferriera S."/>
            <person name="Johnson J."/>
            <person name="Kravitz S."/>
            <person name="Halpern A."/>
            <person name="Remington K."/>
            <person name="Beeson K."/>
            <person name="Tran B."/>
            <person name="Rogers Y.-H."/>
            <person name="Friedman R."/>
            <person name="Venter J.C."/>
        </authorList>
    </citation>
    <scope>NUCLEOTIDE SEQUENCE [LARGE SCALE GENOMIC DNA]</scope>
    <source>
        <strain evidence="2 3">MED92</strain>
    </source>
</reference>
<dbReference type="Pfam" id="PF03235">
    <property type="entry name" value="GmrSD_N"/>
    <property type="match status" value="1"/>
</dbReference>
<accession>A0A7U8C3V6</accession>
<keyword evidence="3" id="KW-1185">Reference proteome</keyword>
<comment type="caution">
    <text evidence="2">The sequence shown here is derived from an EMBL/GenBank/DDBJ whole genome shotgun (WGS) entry which is preliminary data.</text>
</comment>
<organism evidence="2 3">
    <name type="scientific">Neptuniibacter caesariensis</name>
    <dbReference type="NCBI Taxonomy" id="207954"/>
    <lineage>
        <taxon>Bacteria</taxon>
        <taxon>Pseudomonadati</taxon>
        <taxon>Pseudomonadota</taxon>
        <taxon>Gammaproteobacteria</taxon>
        <taxon>Oceanospirillales</taxon>
        <taxon>Oceanospirillaceae</taxon>
        <taxon>Neptuniibacter</taxon>
    </lineage>
</organism>
<dbReference type="InterPro" id="IPR038461">
    <property type="entry name" value="Schlafen_AlbA_2_dom_sf"/>
</dbReference>
<dbReference type="InterPro" id="IPR004919">
    <property type="entry name" value="GmrSD_N"/>
</dbReference>
<sequence length="541" mass="60506">MKKYPIPAILIAERDTSGEFEIIDGLQRLHAIISFIETSFPTLDGNHFNLEYFPTAKSQADEGVFQSNQTGELIERSQVSTILDYTLAISVMRNVTEDEVNDVFDRINTYGHRLSDQERRQAGVQNEFSDIVRHIACQIRGDDSLDTVPLSLMPAISVDLPMAKHGYEVRAEEVFWVAQGILRSTDLRDSLDEQCIADIVASIVRGELVTRSKDALDKIYLNGSDQCKRVLDSLDVYGSTKISEEFKYCVEEIEKICNADGFEKLRDIIFNKSTTNPFPSTFAALFIALHELFVQESKIISDYSSAKASINNLTARIESSRKAGSPEERRKNIDTIKGLVSGSFVDSDNTNHIYGAHSTVDIQSSIRRSEIELANYELKQGLLSLSPERKVDNNIIEKIVKTICAMANNGPNNSSKIIIGVADKEADKNRVHELDGIEARKIGKRYVVGVSREATVLGITIEQYFSKWKDGIRNSDLSIGLRDQVLSNIDFNDFYGLGIITITIPPQTEMSYVGEETYLRSADDTIQATTPKQIAAIAKRF</sequence>
<dbReference type="EMBL" id="AAOW01000027">
    <property type="protein sequence ID" value="EAR59964.1"/>
    <property type="molecule type" value="Genomic_DNA"/>
</dbReference>
<feature type="domain" description="GmrSD restriction endonucleases N-terminal" evidence="1">
    <location>
        <begin position="2"/>
        <end position="121"/>
    </location>
</feature>
<evidence type="ECO:0000313" key="2">
    <source>
        <dbReference type="EMBL" id="EAR59964.1"/>
    </source>
</evidence>
<dbReference type="PANTHER" id="PTHR39639">
    <property type="entry name" value="CHROMOSOME 16, WHOLE GENOME SHOTGUN SEQUENCE"/>
    <property type="match status" value="1"/>
</dbReference>
<dbReference type="AlphaFoldDB" id="A0A7U8C3V6"/>
<protein>
    <recommendedName>
        <fullName evidence="1">GmrSD restriction endonucleases N-terminal domain-containing protein</fullName>
    </recommendedName>
</protein>
<evidence type="ECO:0000259" key="1">
    <source>
        <dbReference type="Pfam" id="PF03235"/>
    </source>
</evidence>
<dbReference type="PANTHER" id="PTHR39639:SF1">
    <property type="entry name" value="DUF262 DOMAIN-CONTAINING PROTEIN"/>
    <property type="match status" value="1"/>
</dbReference>
<evidence type="ECO:0000313" key="3">
    <source>
        <dbReference type="Proteomes" id="UP000002171"/>
    </source>
</evidence>